<keyword evidence="4" id="KW-1185">Reference proteome</keyword>
<gene>
    <name evidence="3" type="ORF">ACFPFX_20885</name>
</gene>
<evidence type="ECO:0000313" key="3">
    <source>
        <dbReference type="EMBL" id="MFC4958746.1"/>
    </source>
</evidence>
<feature type="signal peptide" evidence="2">
    <location>
        <begin position="1"/>
        <end position="24"/>
    </location>
</feature>
<evidence type="ECO:0000313" key="4">
    <source>
        <dbReference type="Proteomes" id="UP001595834"/>
    </source>
</evidence>
<dbReference type="EMBL" id="JBHSIZ010000021">
    <property type="protein sequence ID" value="MFC4958746.1"/>
    <property type="molecule type" value="Genomic_DNA"/>
</dbReference>
<evidence type="ECO:0000256" key="1">
    <source>
        <dbReference type="SAM" id="MobiDB-lite"/>
    </source>
</evidence>
<dbReference type="RefSeq" id="WP_344379889.1">
    <property type="nucleotide sequence ID" value="NZ_BAAASQ010000032.1"/>
</dbReference>
<evidence type="ECO:0000256" key="2">
    <source>
        <dbReference type="SAM" id="SignalP"/>
    </source>
</evidence>
<comment type="caution">
    <text evidence="3">The sequence shown here is derived from an EMBL/GenBank/DDBJ whole genome shotgun (WGS) entry which is preliminary data.</text>
</comment>
<sequence length="70" mass="6965">MRRIATVVVSVAVLLALGAPAVNAASAPAMDNQDNNLLDSLLGSSDPGEGPVAQTQETLDGVATLHGLLG</sequence>
<reference evidence="4" key="1">
    <citation type="journal article" date="2019" name="Int. J. Syst. Evol. Microbiol.">
        <title>The Global Catalogue of Microorganisms (GCM) 10K type strain sequencing project: providing services to taxonomists for standard genome sequencing and annotation.</title>
        <authorList>
            <consortium name="The Broad Institute Genomics Platform"/>
            <consortium name="The Broad Institute Genome Sequencing Center for Infectious Disease"/>
            <person name="Wu L."/>
            <person name="Ma J."/>
        </authorList>
    </citation>
    <scope>NUCLEOTIDE SEQUENCE [LARGE SCALE GENOMIC DNA]</scope>
    <source>
        <strain evidence="4">CCM 7224</strain>
    </source>
</reference>
<name>A0ABV9UQ89_9ACTN</name>
<evidence type="ECO:0008006" key="5">
    <source>
        <dbReference type="Google" id="ProtNLM"/>
    </source>
</evidence>
<keyword evidence="2" id="KW-0732">Signal</keyword>
<proteinExistence type="predicted"/>
<dbReference type="Proteomes" id="UP001595834">
    <property type="component" value="Unassembled WGS sequence"/>
</dbReference>
<protein>
    <recommendedName>
        <fullName evidence="5">Secreted protein</fullName>
    </recommendedName>
</protein>
<feature type="compositionally biased region" description="Low complexity" evidence="1">
    <location>
        <begin position="28"/>
        <end position="46"/>
    </location>
</feature>
<accession>A0ABV9UQ89</accession>
<feature type="chain" id="PRO_5047028693" description="Secreted protein" evidence="2">
    <location>
        <begin position="25"/>
        <end position="70"/>
    </location>
</feature>
<feature type="region of interest" description="Disordered" evidence="1">
    <location>
        <begin position="28"/>
        <end position="56"/>
    </location>
</feature>
<organism evidence="3 4">
    <name type="scientific">Streptomyces mauvecolor</name>
    <dbReference type="NCBI Taxonomy" id="58345"/>
    <lineage>
        <taxon>Bacteria</taxon>
        <taxon>Bacillati</taxon>
        <taxon>Actinomycetota</taxon>
        <taxon>Actinomycetes</taxon>
        <taxon>Kitasatosporales</taxon>
        <taxon>Streptomycetaceae</taxon>
        <taxon>Streptomyces</taxon>
    </lineage>
</organism>